<comment type="similarity">
    <text evidence="7">Belongs to the binding-protein-dependent transport system permease family.</text>
</comment>
<keyword evidence="6 7" id="KW-0472">Membrane</keyword>
<evidence type="ECO:0000256" key="5">
    <source>
        <dbReference type="ARBA" id="ARBA00022989"/>
    </source>
</evidence>
<dbReference type="Gene3D" id="1.10.3720.10">
    <property type="entry name" value="MetI-like"/>
    <property type="match status" value="1"/>
</dbReference>
<dbReference type="PATRIC" id="fig|39777.7.peg.60"/>
<keyword evidence="2 7" id="KW-0813">Transport</keyword>
<dbReference type="PROSITE" id="PS50928">
    <property type="entry name" value="ABC_TM1"/>
    <property type="match status" value="1"/>
</dbReference>
<dbReference type="GO" id="GO:0055085">
    <property type="term" value="P:transmembrane transport"/>
    <property type="evidence" value="ECO:0007669"/>
    <property type="project" value="InterPro"/>
</dbReference>
<comment type="subcellular location">
    <subcellularLocation>
        <location evidence="1 7">Cell membrane</location>
        <topology evidence="1 7">Multi-pass membrane protein</topology>
    </subcellularLocation>
</comment>
<protein>
    <submittedName>
        <fullName evidence="9">ABC transporter, permease protein</fullName>
    </submittedName>
</protein>
<evidence type="ECO:0000256" key="6">
    <source>
        <dbReference type="ARBA" id="ARBA00023136"/>
    </source>
</evidence>
<reference evidence="9 10" key="1">
    <citation type="submission" date="2016-01" db="EMBL/GenBank/DDBJ databases">
        <authorList>
            <person name="Oliw E.H."/>
        </authorList>
    </citation>
    <scope>NUCLEOTIDE SEQUENCE [LARGE SCALE GENOMIC DNA]</scope>
    <source>
        <strain evidence="9 10">CMW7756B</strain>
    </source>
</reference>
<dbReference type="STRING" id="39777.B7L28_08025"/>
<feature type="transmembrane region" description="Helical" evidence="7">
    <location>
        <begin position="258"/>
        <end position="280"/>
    </location>
</feature>
<accession>A0A133S7B0</accession>
<dbReference type="Pfam" id="PF00528">
    <property type="entry name" value="BPD_transp_1"/>
    <property type="match status" value="1"/>
</dbReference>
<evidence type="ECO:0000256" key="3">
    <source>
        <dbReference type="ARBA" id="ARBA00022475"/>
    </source>
</evidence>
<sequence>MVYPYKLLSGGSMSRYIGTKMMLMIPTLIGITLLAFILLNLAPSDPALISLSMDGVSAPSLQEIENKRHELGLDLPLIVQYKNWICSIVIGDWGVSYITRKPVIEMLLTAAKVTVLLSLVSILFTVVLAIPIGAFMAQSRFSRVTKLLDVLSIAGTSVPTFWLAIISIHIFAENLGLFPTSGYGSFRHLLLPAIILAIPTIASVMRIQRDAMLKIQESNYVLLARAKGLPNWVIVYKYMIQNALVTSITIIGNHLRSILGGAIIIETIFSLPGFGMLLLQSIQMRDYPVIQGYVLIIGIMTIMINVIIDIIYVWLQPSIRLGRG</sequence>
<evidence type="ECO:0000259" key="8">
    <source>
        <dbReference type="PROSITE" id="PS50928"/>
    </source>
</evidence>
<feature type="transmembrane region" description="Helical" evidence="7">
    <location>
        <begin position="147"/>
        <end position="170"/>
    </location>
</feature>
<feature type="transmembrane region" description="Helical" evidence="7">
    <location>
        <begin position="21"/>
        <end position="42"/>
    </location>
</feature>
<dbReference type="AlphaFoldDB" id="A0A133S7B0"/>
<evidence type="ECO:0000313" key="9">
    <source>
        <dbReference type="EMBL" id="KXA65578.1"/>
    </source>
</evidence>
<proteinExistence type="inferred from homology"/>
<dbReference type="EMBL" id="LRQT01000002">
    <property type="protein sequence ID" value="KXA65578.1"/>
    <property type="molecule type" value="Genomic_DNA"/>
</dbReference>
<keyword evidence="4 7" id="KW-0812">Transmembrane</keyword>
<comment type="caution">
    <text evidence="9">The sequence shown here is derived from an EMBL/GenBank/DDBJ whole genome shotgun (WGS) entry which is preliminary data.</text>
</comment>
<dbReference type="InterPro" id="IPR000515">
    <property type="entry name" value="MetI-like"/>
</dbReference>
<feature type="domain" description="ABC transmembrane type-1" evidence="8">
    <location>
        <begin position="111"/>
        <end position="312"/>
    </location>
</feature>
<dbReference type="InterPro" id="IPR045621">
    <property type="entry name" value="BPD_transp_1_N"/>
</dbReference>
<feature type="transmembrane region" description="Helical" evidence="7">
    <location>
        <begin position="115"/>
        <end position="135"/>
    </location>
</feature>
<evidence type="ECO:0000256" key="2">
    <source>
        <dbReference type="ARBA" id="ARBA00022448"/>
    </source>
</evidence>
<name>A0A133S7B0_9FIRM</name>
<evidence type="ECO:0000256" key="4">
    <source>
        <dbReference type="ARBA" id="ARBA00022692"/>
    </source>
</evidence>
<evidence type="ECO:0000256" key="7">
    <source>
        <dbReference type="RuleBase" id="RU363032"/>
    </source>
</evidence>
<feature type="transmembrane region" description="Helical" evidence="7">
    <location>
        <begin position="190"/>
        <end position="208"/>
    </location>
</feature>
<dbReference type="CDD" id="cd06261">
    <property type="entry name" value="TM_PBP2"/>
    <property type="match status" value="1"/>
</dbReference>
<feature type="transmembrane region" description="Helical" evidence="7">
    <location>
        <begin position="229"/>
        <end position="252"/>
    </location>
</feature>
<dbReference type="SUPFAM" id="SSF161098">
    <property type="entry name" value="MetI-like"/>
    <property type="match status" value="1"/>
</dbReference>
<keyword evidence="5 7" id="KW-1133">Transmembrane helix</keyword>
<feature type="transmembrane region" description="Helical" evidence="7">
    <location>
        <begin position="292"/>
        <end position="315"/>
    </location>
</feature>
<gene>
    <name evidence="9" type="ORF">HMPREF3233_00060</name>
</gene>
<dbReference type="Proteomes" id="UP000070226">
    <property type="component" value="Unassembled WGS sequence"/>
</dbReference>
<dbReference type="PANTHER" id="PTHR43163:SF6">
    <property type="entry name" value="DIPEPTIDE TRANSPORT SYSTEM PERMEASE PROTEIN DPPB-RELATED"/>
    <property type="match status" value="1"/>
</dbReference>
<dbReference type="Pfam" id="PF19300">
    <property type="entry name" value="BPD_transp_1_N"/>
    <property type="match status" value="1"/>
</dbReference>
<dbReference type="GO" id="GO:0005886">
    <property type="term" value="C:plasma membrane"/>
    <property type="evidence" value="ECO:0007669"/>
    <property type="project" value="UniProtKB-SubCell"/>
</dbReference>
<dbReference type="InterPro" id="IPR035906">
    <property type="entry name" value="MetI-like_sf"/>
</dbReference>
<keyword evidence="3" id="KW-1003">Cell membrane</keyword>
<evidence type="ECO:0000313" key="10">
    <source>
        <dbReference type="Proteomes" id="UP000070226"/>
    </source>
</evidence>
<organism evidence="9">
    <name type="scientific">Veillonella atypica</name>
    <dbReference type="NCBI Taxonomy" id="39777"/>
    <lineage>
        <taxon>Bacteria</taxon>
        <taxon>Bacillati</taxon>
        <taxon>Bacillota</taxon>
        <taxon>Negativicutes</taxon>
        <taxon>Veillonellales</taxon>
        <taxon>Veillonellaceae</taxon>
        <taxon>Veillonella</taxon>
    </lineage>
</organism>
<dbReference type="PANTHER" id="PTHR43163">
    <property type="entry name" value="DIPEPTIDE TRANSPORT SYSTEM PERMEASE PROTEIN DPPB-RELATED"/>
    <property type="match status" value="1"/>
</dbReference>
<evidence type="ECO:0000256" key="1">
    <source>
        <dbReference type="ARBA" id="ARBA00004651"/>
    </source>
</evidence>